<organism evidence="1">
    <name type="scientific">marine sediment metagenome</name>
    <dbReference type="NCBI Taxonomy" id="412755"/>
    <lineage>
        <taxon>unclassified sequences</taxon>
        <taxon>metagenomes</taxon>
        <taxon>ecological metagenomes</taxon>
    </lineage>
</organism>
<gene>
    <name evidence="1" type="ORF">S01H1_37905</name>
</gene>
<feature type="non-terminal residue" evidence="1">
    <location>
        <position position="103"/>
    </location>
</feature>
<comment type="caution">
    <text evidence="1">The sequence shown here is derived from an EMBL/GenBank/DDBJ whole genome shotgun (WGS) entry which is preliminary data.</text>
</comment>
<sequence>MRKCDDKTLLEQSVLLFESKKGLKQIYVTDDGQFFYTENATSYHCRQKGVAVSIITRNMVIQEKETVKAGISRTEVILPKPELKVEKDTSRKRIKTKKFIKDG</sequence>
<dbReference type="AlphaFoldDB" id="X0U5M9"/>
<dbReference type="EMBL" id="BARS01023822">
    <property type="protein sequence ID" value="GAG01044.1"/>
    <property type="molecule type" value="Genomic_DNA"/>
</dbReference>
<name>X0U5M9_9ZZZZ</name>
<evidence type="ECO:0000313" key="1">
    <source>
        <dbReference type="EMBL" id="GAG01044.1"/>
    </source>
</evidence>
<protein>
    <submittedName>
        <fullName evidence="1">Uncharacterized protein</fullName>
    </submittedName>
</protein>
<reference evidence="1" key="1">
    <citation type="journal article" date="2014" name="Front. Microbiol.">
        <title>High frequency of phylogenetically diverse reductive dehalogenase-homologous genes in deep subseafloor sedimentary metagenomes.</title>
        <authorList>
            <person name="Kawai M."/>
            <person name="Futagami T."/>
            <person name="Toyoda A."/>
            <person name="Takaki Y."/>
            <person name="Nishi S."/>
            <person name="Hori S."/>
            <person name="Arai W."/>
            <person name="Tsubouchi T."/>
            <person name="Morono Y."/>
            <person name="Uchiyama I."/>
            <person name="Ito T."/>
            <person name="Fujiyama A."/>
            <person name="Inagaki F."/>
            <person name="Takami H."/>
        </authorList>
    </citation>
    <scope>NUCLEOTIDE SEQUENCE</scope>
    <source>
        <strain evidence="1">Expedition CK06-06</strain>
    </source>
</reference>
<accession>X0U5M9</accession>
<proteinExistence type="predicted"/>